<protein>
    <submittedName>
        <fullName evidence="2">Pimeloyl-ACP methyl ester carboxylesterase</fullName>
    </submittedName>
</protein>
<sequence length="299" mass="31969">MKAVAVHPDSGAICLITTTSSFRSAAIPSMQTLPVNGTDMAYLDIGRGPPLVCVHGSLCDFRIWSCVLGPLSRKHRVIAVSLRHFFPEHWDGVGDTYSIAQHVSDVIAFIEKLNAGPADLMGHSRGGHVSFRVAQRRPDLLRKLILAEPGGELDASLDPAFKPGPSPLAARIAASAEIIAKGDIDGGLAVFMDALEGPGAWKRLPATPKQLLRDNATTLIGQTRDRRPPFSKADAEAIKTPTLFIGGANTKGTLPQVLHTLAAHVPNSRTEMIPGATHPMFEQAPQKYCEIVLKFLAGA</sequence>
<evidence type="ECO:0000313" key="2">
    <source>
        <dbReference type="EMBL" id="SDT06173.1"/>
    </source>
</evidence>
<keyword evidence="3" id="KW-1185">Reference proteome</keyword>
<proteinExistence type="predicted"/>
<dbReference type="SUPFAM" id="SSF53474">
    <property type="entry name" value="alpha/beta-Hydrolases"/>
    <property type="match status" value="1"/>
</dbReference>
<dbReference type="Pfam" id="PF12697">
    <property type="entry name" value="Abhydrolase_6"/>
    <property type="match status" value="1"/>
</dbReference>
<name>A0A1H1XA16_9BRAD</name>
<dbReference type="EMBL" id="LT629750">
    <property type="protein sequence ID" value="SDT06173.1"/>
    <property type="molecule type" value="Genomic_DNA"/>
</dbReference>
<dbReference type="AlphaFoldDB" id="A0A1H1XA16"/>
<evidence type="ECO:0000313" key="3">
    <source>
        <dbReference type="Proteomes" id="UP000243904"/>
    </source>
</evidence>
<dbReference type="InterPro" id="IPR000073">
    <property type="entry name" value="AB_hydrolase_1"/>
</dbReference>
<dbReference type="PANTHER" id="PTHR43194:SF2">
    <property type="entry name" value="PEROXISOMAL MEMBRANE PROTEIN LPX1"/>
    <property type="match status" value="1"/>
</dbReference>
<accession>A0A1H1XA16</accession>
<feature type="domain" description="AB hydrolase-1" evidence="1">
    <location>
        <begin position="51"/>
        <end position="289"/>
    </location>
</feature>
<dbReference type="Gene3D" id="3.40.50.1820">
    <property type="entry name" value="alpha/beta hydrolase"/>
    <property type="match status" value="1"/>
</dbReference>
<reference evidence="3" key="1">
    <citation type="submission" date="2016-10" db="EMBL/GenBank/DDBJ databases">
        <authorList>
            <person name="Varghese N."/>
            <person name="Submissions S."/>
        </authorList>
    </citation>
    <scope>NUCLEOTIDE SEQUENCE [LARGE SCALE GENOMIC DNA]</scope>
    <source>
        <strain evidence="3">GAS369</strain>
    </source>
</reference>
<dbReference type="PANTHER" id="PTHR43194">
    <property type="entry name" value="HYDROLASE ALPHA/BETA FOLD FAMILY"/>
    <property type="match status" value="1"/>
</dbReference>
<dbReference type="InterPro" id="IPR050228">
    <property type="entry name" value="Carboxylesterase_BioH"/>
</dbReference>
<dbReference type="Proteomes" id="UP000243904">
    <property type="component" value="Chromosome I"/>
</dbReference>
<evidence type="ECO:0000259" key="1">
    <source>
        <dbReference type="Pfam" id="PF12697"/>
    </source>
</evidence>
<dbReference type="InterPro" id="IPR029058">
    <property type="entry name" value="AB_hydrolase_fold"/>
</dbReference>
<gene>
    <name evidence="2" type="ORF">SAMN05444158_4229</name>
</gene>
<organism evidence="2 3">
    <name type="scientific">Bradyrhizobium canariense</name>
    <dbReference type="NCBI Taxonomy" id="255045"/>
    <lineage>
        <taxon>Bacteria</taxon>
        <taxon>Pseudomonadati</taxon>
        <taxon>Pseudomonadota</taxon>
        <taxon>Alphaproteobacteria</taxon>
        <taxon>Hyphomicrobiales</taxon>
        <taxon>Nitrobacteraceae</taxon>
        <taxon>Bradyrhizobium</taxon>
    </lineage>
</organism>